<sequence>MLSPLDVAPPNDDVYMLFHWPLRARGRLSGPLDVAPEISLAYEFLDLIPDIMTFLRVVIVVLVKMAILCLVLEFLGSLHGVGSSGKMILVDRAAFSRPLEATPGISLRGVSCNLRVSLPPMPRQSCTSWRARASRARLLVVA</sequence>
<comment type="caution">
    <text evidence="2">The sequence shown here is derived from an EMBL/GenBank/DDBJ whole genome shotgun (WGS) entry which is preliminary data.</text>
</comment>
<protein>
    <submittedName>
        <fullName evidence="2">Uncharacterized protein</fullName>
    </submittedName>
</protein>
<proteinExistence type="predicted"/>
<dbReference type="AlphaFoldDB" id="A0A426ZHB4"/>
<feature type="transmembrane region" description="Helical" evidence="1">
    <location>
        <begin position="54"/>
        <end position="78"/>
    </location>
</feature>
<evidence type="ECO:0000313" key="3">
    <source>
        <dbReference type="Proteomes" id="UP000287651"/>
    </source>
</evidence>
<dbReference type="EMBL" id="AMZH03006622">
    <property type="protein sequence ID" value="RRT63365.1"/>
    <property type="molecule type" value="Genomic_DNA"/>
</dbReference>
<reference evidence="2 3" key="1">
    <citation type="journal article" date="2014" name="Agronomy (Basel)">
        <title>A Draft Genome Sequence for Ensete ventricosum, the Drought-Tolerant Tree Against Hunger.</title>
        <authorList>
            <person name="Harrison J."/>
            <person name="Moore K.A."/>
            <person name="Paszkiewicz K."/>
            <person name="Jones T."/>
            <person name="Grant M."/>
            <person name="Ambacheew D."/>
            <person name="Muzemil S."/>
            <person name="Studholme D.J."/>
        </authorList>
    </citation>
    <scope>NUCLEOTIDE SEQUENCE [LARGE SCALE GENOMIC DNA]</scope>
</reference>
<keyword evidence="1" id="KW-0812">Transmembrane</keyword>
<accession>A0A426ZHB4</accession>
<evidence type="ECO:0000256" key="1">
    <source>
        <dbReference type="SAM" id="Phobius"/>
    </source>
</evidence>
<evidence type="ECO:0000313" key="2">
    <source>
        <dbReference type="EMBL" id="RRT63365.1"/>
    </source>
</evidence>
<name>A0A426ZHB4_ENSVE</name>
<dbReference type="Proteomes" id="UP000287651">
    <property type="component" value="Unassembled WGS sequence"/>
</dbReference>
<gene>
    <name evidence="2" type="ORF">B296_00036133</name>
</gene>
<keyword evidence="1" id="KW-1133">Transmembrane helix</keyword>
<organism evidence="2 3">
    <name type="scientific">Ensete ventricosum</name>
    <name type="common">Abyssinian banana</name>
    <name type="synonym">Musa ensete</name>
    <dbReference type="NCBI Taxonomy" id="4639"/>
    <lineage>
        <taxon>Eukaryota</taxon>
        <taxon>Viridiplantae</taxon>
        <taxon>Streptophyta</taxon>
        <taxon>Embryophyta</taxon>
        <taxon>Tracheophyta</taxon>
        <taxon>Spermatophyta</taxon>
        <taxon>Magnoliopsida</taxon>
        <taxon>Liliopsida</taxon>
        <taxon>Zingiberales</taxon>
        <taxon>Musaceae</taxon>
        <taxon>Ensete</taxon>
    </lineage>
</organism>
<keyword evidence="1" id="KW-0472">Membrane</keyword>